<dbReference type="InterPro" id="IPR009057">
    <property type="entry name" value="Homeodomain-like_sf"/>
</dbReference>
<dbReference type="Pfam" id="PF13358">
    <property type="entry name" value="DDE_3"/>
    <property type="match status" value="1"/>
</dbReference>
<dbReference type="InterPro" id="IPR038717">
    <property type="entry name" value="Tc1-like_DDE_dom"/>
</dbReference>
<dbReference type="InterPro" id="IPR036397">
    <property type="entry name" value="RNaseH_sf"/>
</dbReference>
<dbReference type="PANTHER" id="PTHR46564:SF1">
    <property type="entry name" value="TRANSPOSASE"/>
    <property type="match status" value="1"/>
</dbReference>
<dbReference type="SUPFAM" id="SSF46689">
    <property type="entry name" value="Homeodomain-like"/>
    <property type="match status" value="1"/>
</dbReference>
<organism evidence="2">
    <name type="scientific">viral metagenome</name>
    <dbReference type="NCBI Taxonomy" id="1070528"/>
    <lineage>
        <taxon>unclassified sequences</taxon>
        <taxon>metagenomes</taxon>
        <taxon>organismal metagenomes</taxon>
    </lineage>
</organism>
<accession>A0A6C0HSY5</accession>
<dbReference type="Gene3D" id="3.30.420.10">
    <property type="entry name" value="Ribonuclease H-like superfamily/Ribonuclease H"/>
    <property type="match status" value="1"/>
</dbReference>
<sequence length="343" mass="40770">MPHKTEDYKLSAVKFYLKNKQSMDKVCGIFDCKKSTLKDWVHKYKKQHNITRNNRRPISYKINKEQVKTAINLLKTNEQVTMSDLSLHLQDKYKDFSITPQHLGSILRDNNQTRKRTRHQHFPLKRRNIPTNQFKEMSDFYETVKKYPLDKIITLDETSVGAGLYNNYSRCFLGKRCFYKTNDNFVFKKFTLLVAISNSKCVGYELYEKGGMKQERLLEFFQKYIFGKYKDHLIIMDNAKSHNNNLMKEAITKSGNEVLFAVPYTPDTNTTIESYFNQIKGYMKKHRNVTNFQQLSHNVKQSIDKVKPSNYKNYFEYAYGKKEGVTYTKKPSTRKRKRKLYKE</sequence>
<dbReference type="EMBL" id="MN740010">
    <property type="protein sequence ID" value="QHT83500.1"/>
    <property type="molecule type" value="Genomic_DNA"/>
</dbReference>
<proteinExistence type="predicted"/>
<dbReference type="SUPFAM" id="SSF53098">
    <property type="entry name" value="Ribonuclease H-like"/>
    <property type="match status" value="1"/>
</dbReference>
<dbReference type="AlphaFoldDB" id="A0A6C0HSY5"/>
<dbReference type="PANTHER" id="PTHR46564">
    <property type="entry name" value="TRANSPOSASE"/>
    <property type="match status" value="1"/>
</dbReference>
<reference evidence="2" key="1">
    <citation type="journal article" date="2020" name="Nature">
        <title>Giant virus diversity and host interactions through global metagenomics.</title>
        <authorList>
            <person name="Schulz F."/>
            <person name="Roux S."/>
            <person name="Paez-Espino D."/>
            <person name="Jungbluth S."/>
            <person name="Walsh D.A."/>
            <person name="Denef V.J."/>
            <person name="McMahon K.D."/>
            <person name="Konstantinidis K.T."/>
            <person name="Eloe-Fadrosh E.A."/>
            <person name="Kyrpides N.C."/>
            <person name="Woyke T."/>
        </authorList>
    </citation>
    <scope>NUCLEOTIDE SEQUENCE</scope>
    <source>
        <strain evidence="2">GVMAG-M-3300023184-168</strain>
    </source>
</reference>
<protein>
    <recommendedName>
        <fullName evidence="1">Tc1-like transposase DDE domain-containing protein</fullName>
    </recommendedName>
</protein>
<dbReference type="InterPro" id="IPR012337">
    <property type="entry name" value="RNaseH-like_sf"/>
</dbReference>
<evidence type="ECO:0000313" key="2">
    <source>
        <dbReference type="EMBL" id="QHT83500.1"/>
    </source>
</evidence>
<name>A0A6C0HSY5_9ZZZZ</name>
<dbReference type="GO" id="GO:0003676">
    <property type="term" value="F:nucleic acid binding"/>
    <property type="evidence" value="ECO:0007669"/>
    <property type="project" value="InterPro"/>
</dbReference>
<evidence type="ECO:0000259" key="1">
    <source>
        <dbReference type="Pfam" id="PF13358"/>
    </source>
</evidence>
<feature type="domain" description="Tc1-like transposase DDE" evidence="1">
    <location>
        <begin position="152"/>
        <end position="295"/>
    </location>
</feature>